<evidence type="ECO:0000256" key="1">
    <source>
        <dbReference type="SAM" id="MobiDB-lite"/>
    </source>
</evidence>
<gene>
    <name evidence="2" type="ORF">AFUS01_LOCUS23151</name>
</gene>
<protein>
    <submittedName>
        <fullName evidence="2">Uncharacterized protein</fullName>
    </submittedName>
</protein>
<accession>A0A8J2PF62</accession>
<reference evidence="2" key="1">
    <citation type="submission" date="2021-06" db="EMBL/GenBank/DDBJ databases">
        <authorList>
            <person name="Hodson N. C."/>
            <person name="Mongue J. A."/>
            <person name="Jaron S. K."/>
        </authorList>
    </citation>
    <scope>NUCLEOTIDE SEQUENCE</scope>
</reference>
<dbReference type="AlphaFoldDB" id="A0A8J2PF62"/>
<feature type="compositionally biased region" description="Basic and acidic residues" evidence="1">
    <location>
        <begin position="1"/>
        <end position="16"/>
    </location>
</feature>
<keyword evidence="3" id="KW-1185">Reference proteome</keyword>
<organism evidence="2 3">
    <name type="scientific">Allacma fusca</name>
    <dbReference type="NCBI Taxonomy" id="39272"/>
    <lineage>
        <taxon>Eukaryota</taxon>
        <taxon>Metazoa</taxon>
        <taxon>Ecdysozoa</taxon>
        <taxon>Arthropoda</taxon>
        <taxon>Hexapoda</taxon>
        <taxon>Collembola</taxon>
        <taxon>Symphypleona</taxon>
        <taxon>Sminthuridae</taxon>
        <taxon>Allacma</taxon>
    </lineage>
</organism>
<dbReference type="EMBL" id="CAJVCH010276326">
    <property type="protein sequence ID" value="CAG7734781.1"/>
    <property type="molecule type" value="Genomic_DNA"/>
</dbReference>
<evidence type="ECO:0000313" key="3">
    <source>
        <dbReference type="Proteomes" id="UP000708208"/>
    </source>
</evidence>
<proteinExistence type="predicted"/>
<evidence type="ECO:0000313" key="2">
    <source>
        <dbReference type="EMBL" id="CAG7734781.1"/>
    </source>
</evidence>
<name>A0A8J2PF62_9HEXA</name>
<feature type="region of interest" description="Disordered" evidence="1">
    <location>
        <begin position="1"/>
        <end position="24"/>
    </location>
</feature>
<sequence length="126" mass="14170">MAQVEVDQHYLDEHNSKSKKRSAPLNCNLAGLNKKVKTTKRPTTFRTIPLALEIKKQTEGDLKVAPRIFLDNRWIIYMGGESGNQSEKGFLNLRHWKDKSAGVIGDGIALPEEHIPGLLLALSEYM</sequence>
<dbReference type="Proteomes" id="UP000708208">
    <property type="component" value="Unassembled WGS sequence"/>
</dbReference>
<comment type="caution">
    <text evidence="2">The sequence shown here is derived from an EMBL/GenBank/DDBJ whole genome shotgun (WGS) entry which is preliminary data.</text>
</comment>